<keyword evidence="1" id="KW-0812">Transmembrane</keyword>
<accession>A0A1I1JS45</accession>
<dbReference type="AlphaFoldDB" id="A0A1I1JS45"/>
<name>A0A1I1JS45_9GAMM</name>
<sequence length="187" mass="21384">MSIFWDSNASVKRNVGAWFFIAFLLTAALSLYFNHFVANPHTVKIATYISIAFTIITFPWIISRLARKSNQNKKWHNIPRWKKLATLLALPFLIFSVFWLNLALAFPHAYTQVFGTSMARSDIIHKEEGINCNYQVTLDSVDALFFEFCIDQENFDRMSDGPQSADIMIKESSLGYIVTGVGVMIDR</sequence>
<proteinExistence type="predicted"/>
<dbReference type="OrthoDB" id="6692747at2"/>
<dbReference type="EMBL" id="FOLY01000003">
    <property type="protein sequence ID" value="SFC50782.1"/>
    <property type="molecule type" value="Genomic_DNA"/>
</dbReference>
<evidence type="ECO:0000313" key="2">
    <source>
        <dbReference type="EMBL" id="SFC50782.1"/>
    </source>
</evidence>
<feature type="transmembrane region" description="Helical" evidence="1">
    <location>
        <begin position="84"/>
        <end position="106"/>
    </location>
</feature>
<organism evidence="2 3">
    <name type="scientific">Kushneria avicenniae</name>
    <dbReference type="NCBI Taxonomy" id="402385"/>
    <lineage>
        <taxon>Bacteria</taxon>
        <taxon>Pseudomonadati</taxon>
        <taxon>Pseudomonadota</taxon>
        <taxon>Gammaproteobacteria</taxon>
        <taxon>Oceanospirillales</taxon>
        <taxon>Halomonadaceae</taxon>
        <taxon>Kushneria</taxon>
    </lineage>
</organism>
<keyword evidence="1" id="KW-0472">Membrane</keyword>
<gene>
    <name evidence="2" type="ORF">SAMN05421848_1703</name>
</gene>
<dbReference type="STRING" id="402385.SAMN05421848_1703"/>
<keyword evidence="1" id="KW-1133">Transmembrane helix</keyword>
<dbReference type="RefSeq" id="WP_139215282.1">
    <property type="nucleotide sequence ID" value="NZ_FOLY01000003.1"/>
</dbReference>
<protein>
    <submittedName>
        <fullName evidence="2">Uncharacterized protein</fullName>
    </submittedName>
</protein>
<reference evidence="3" key="1">
    <citation type="submission" date="2016-10" db="EMBL/GenBank/DDBJ databases">
        <authorList>
            <person name="Varghese N."/>
            <person name="Submissions S."/>
        </authorList>
    </citation>
    <scope>NUCLEOTIDE SEQUENCE [LARGE SCALE GENOMIC DNA]</scope>
    <source>
        <strain evidence="3">DSM 23439</strain>
    </source>
</reference>
<evidence type="ECO:0000256" key="1">
    <source>
        <dbReference type="SAM" id="Phobius"/>
    </source>
</evidence>
<dbReference type="Proteomes" id="UP000199046">
    <property type="component" value="Unassembled WGS sequence"/>
</dbReference>
<feature type="transmembrane region" description="Helical" evidence="1">
    <location>
        <begin position="15"/>
        <end position="33"/>
    </location>
</feature>
<evidence type="ECO:0000313" key="3">
    <source>
        <dbReference type="Proteomes" id="UP000199046"/>
    </source>
</evidence>
<keyword evidence="3" id="KW-1185">Reference proteome</keyword>
<feature type="transmembrane region" description="Helical" evidence="1">
    <location>
        <begin position="45"/>
        <end position="63"/>
    </location>
</feature>